<name>A0AB39CD39_9VIRU</name>
<protein>
    <submittedName>
        <fullName evidence="1">Uncharacterized protein</fullName>
    </submittedName>
</protein>
<accession>A0AB39CD39</accession>
<organism evidence="1">
    <name type="scientific">Pseudomonas phage RVTF4</name>
    <dbReference type="NCBI Taxonomy" id="3236931"/>
    <lineage>
        <taxon>Viruses</taxon>
    </lineage>
</organism>
<evidence type="ECO:0000313" key="1">
    <source>
        <dbReference type="EMBL" id="XDJ14908.1"/>
    </source>
</evidence>
<dbReference type="EMBL" id="PQ015378">
    <property type="protein sequence ID" value="XDJ14908.1"/>
    <property type="molecule type" value="Genomic_DNA"/>
</dbReference>
<sequence>MNFFKSRHKFFRERLASAGSRKCLTFRMDGETMWYWVDSHGQEWVSDERLNIVPFDHVKVPNNYENTISMKVSSDYQVNRIINCVAFLNMRQYGGNDVVKLYNMPDNEWYFGKITCDHEDYLKVFSDKHLAWFEVPQRLIANLRGGYVTDQETFGQIYPHPYSMEIIDWSNLRRPSTSKLPMLEFIDTENTDEAALTMLVPVPAMPGLKDHVQKKVIFNLSHIDDSSLPVFNLKEIGEAIKYMRHEVRDYKLDLNKLYVRFGKNPTACRVMDLIKDYPNHRFYCSGTPQRRDKENHVVCNTVPDNYPKD</sequence>
<proteinExistence type="predicted"/>
<reference evidence="1" key="1">
    <citation type="submission" date="2024-07" db="EMBL/GenBank/DDBJ databases">
        <authorList>
            <person name="Bringhurst R.M."/>
            <person name="Homer T.E."/>
        </authorList>
    </citation>
    <scope>NUCLEOTIDE SEQUENCE</scope>
</reference>